<keyword evidence="2 9" id="KW-0547">Nucleotide-binding</keyword>
<keyword evidence="9" id="KW-0963">Cytoplasm</keyword>
<evidence type="ECO:0000256" key="4">
    <source>
        <dbReference type="ARBA" id="ARBA00022884"/>
    </source>
</evidence>
<keyword evidence="3 9" id="KW-0378">Hydrolase</keyword>
<keyword evidence="5 9" id="KW-0342">GTP-binding</keyword>
<dbReference type="Pfam" id="PF00448">
    <property type="entry name" value="SRP54"/>
    <property type="match status" value="1"/>
</dbReference>
<dbReference type="PATRIC" id="fig|1330330.3.peg.806"/>
<dbReference type="InterPro" id="IPR000897">
    <property type="entry name" value="SRP54_GTPase_dom"/>
</dbReference>
<comment type="subunit">
    <text evidence="9">Part of the signal recognition particle protein translocation system, which is composed of SRP and FtsY.</text>
</comment>
<dbReference type="InterPro" id="IPR027417">
    <property type="entry name" value="P-loop_NTPase"/>
</dbReference>
<evidence type="ECO:0000259" key="10">
    <source>
        <dbReference type="PROSITE" id="PS00300"/>
    </source>
</evidence>
<keyword evidence="7 9" id="KW-0687">Ribonucleoprotein</keyword>
<dbReference type="AlphaFoldDB" id="A0A0G2ZAJ9"/>
<feature type="domain" description="SRP54-type proteins GTP-binding" evidence="10">
    <location>
        <begin position="266"/>
        <end position="279"/>
    </location>
</feature>
<dbReference type="HAMAP" id="MF_00306">
    <property type="entry name" value="SRP54"/>
    <property type="match status" value="1"/>
</dbReference>
<comment type="similarity">
    <text evidence="1 9">Belongs to the GTP-binding SRP family. SRP54 subfamily.</text>
</comment>
<dbReference type="EC" id="3.6.5.4" evidence="9"/>
<protein>
    <recommendedName>
        <fullName evidence="9">Signal recognition particle protein</fullName>
        <ecNumber evidence="9">3.6.5.4</ecNumber>
    </recommendedName>
    <alternativeName>
        <fullName evidence="9">Fifty-four homolog</fullName>
    </alternativeName>
</protein>
<dbReference type="GO" id="GO:0005525">
    <property type="term" value="F:GTP binding"/>
    <property type="evidence" value="ECO:0007669"/>
    <property type="project" value="UniProtKB-UniRule"/>
</dbReference>
<evidence type="ECO:0000256" key="2">
    <source>
        <dbReference type="ARBA" id="ARBA00022741"/>
    </source>
</evidence>
<dbReference type="InterPro" id="IPR042101">
    <property type="entry name" value="SRP54_N_sf"/>
</dbReference>
<dbReference type="InterPro" id="IPR004125">
    <property type="entry name" value="Signal_recog_particle_SRP54_M"/>
</dbReference>
<comment type="catalytic activity">
    <reaction evidence="8 9">
        <text>GTP + H2O = GDP + phosphate + H(+)</text>
        <dbReference type="Rhea" id="RHEA:19669"/>
        <dbReference type="ChEBI" id="CHEBI:15377"/>
        <dbReference type="ChEBI" id="CHEBI:15378"/>
        <dbReference type="ChEBI" id="CHEBI:37565"/>
        <dbReference type="ChEBI" id="CHEBI:43474"/>
        <dbReference type="ChEBI" id="CHEBI:58189"/>
        <dbReference type="EC" id="3.6.5.4"/>
    </reaction>
</comment>
<sequence>MFENLQEKLNRVFKSLSGKGRISEKNIKEAVRQVKLSLLEADVNFKVVREFIKAVQEKALGEDVLSSLTPDQQFIKIVRDELVKVLGEKNVGLSLSSKPAKIMMVGLQGSGKTTSSAKLAAKFKKEGKKPLLVAADVYRPAAIDQLIQLGKQIDVPVFVGDRKNPIRIASEAMAEAIKNVHDVVIFDTAGRLHIDDKMMEELKEIAKILNPDEILMVVDAMTGQDAVNSAKVFNETLELTGFVITKLDGDARGGVILSIRHVTGKPVKFIGVSEKIDGIEPFHPDRVVGRILGMGDVLSLIDKIQQNVDMEKAKKLEEKFAKNRFDLEDFLEQLREIKKMGPIAELMEMIPGVPKDVDLSSGEKNLKQTEAIISSMTKEERRNPKIINYSRKLRIAKGSGTNLTEVNKVLKSYDQMRAMMKAINSKKSKFSKLFKGLPF</sequence>
<evidence type="ECO:0000256" key="7">
    <source>
        <dbReference type="ARBA" id="ARBA00023274"/>
    </source>
</evidence>
<dbReference type="OrthoDB" id="9804720at2"/>
<dbReference type="InterPro" id="IPR036891">
    <property type="entry name" value="Signal_recog_part_SRP54_M_sf"/>
</dbReference>
<dbReference type="SMART" id="SM00382">
    <property type="entry name" value="AAA"/>
    <property type="match status" value="1"/>
</dbReference>
<dbReference type="CDD" id="cd18539">
    <property type="entry name" value="SRP_G"/>
    <property type="match status" value="1"/>
</dbReference>
<dbReference type="RefSeq" id="WP_047754255.1">
    <property type="nucleotide sequence ID" value="NZ_CAJUHA010000013.1"/>
</dbReference>
<keyword evidence="4 9" id="KW-0694">RNA-binding</keyword>
<dbReference type="KEGG" id="kpf:IX53_04025"/>
<dbReference type="NCBIfam" id="TIGR00959">
    <property type="entry name" value="ffh"/>
    <property type="match status" value="1"/>
</dbReference>
<organism evidence="11 12">
    <name type="scientific">Kosmotoga pacifica</name>
    <dbReference type="NCBI Taxonomy" id="1330330"/>
    <lineage>
        <taxon>Bacteria</taxon>
        <taxon>Thermotogati</taxon>
        <taxon>Thermotogota</taxon>
        <taxon>Thermotogae</taxon>
        <taxon>Kosmotogales</taxon>
        <taxon>Kosmotogaceae</taxon>
        <taxon>Kosmotoga</taxon>
    </lineage>
</organism>
<dbReference type="EMBL" id="CP011232">
    <property type="protein sequence ID" value="AKI97121.1"/>
    <property type="molecule type" value="Genomic_DNA"/>
</dbReference>
<dbReference type="GO" id="GO:0006614">
    <property type="term" value="P:SRP-dependent cotranslational protein targeting to membrane"/>
    <property type="evidence" value="ECO:0007669"/>
    <property type="project" value="InterPro"/>
</dbReference>
<comment type="domain">
    <text evidence="9">Composed of three domains: the N-terminal N domain, which is responsible for interactions with the ribosome, the central G domain, which binds GTP, and the C-terminal M domain, which binds the RNA and the signal sequence of the RNC.</text>
</comment>
<evidence type="ECO:0000313" key="12">
    <source>
        <dbReference type="Proteomes" id="UP000035159"/>
    </source>
</evidence>
<evidence type="ECO:0000256" key="3">
    <source>
        <dbReference type="ARBA" id="ARBA00022801"/>
    </source>
</evidence>
<feature type="binding site" evidence="9">
    <location>
        <begin position="106"/>
        <end position="113"/>
    </location>
    <ligand>
        <name>GTP</name>
        <dbReference type="ChEBI" id="CHEBI:37565"/>
    </ligand>
</feature>
<keyword evidence="12" id="KW-1185">Reference proteome</keyword>
<evidence type="ECO:0000256" key="8">
    <source>
        <dbReference type="ARBA" id="ARBA00048027"/>
    </source>
</evidence>
<dbReference type="Gene3D" id="1.10.260.30">
    <property type="entry name" value="Signal recognition particle, SRP54 subunit, M-domain"/>
    <property type="match status" value="1"/>
</dbReference>
<name>A0A0G2ZAJ9_9BACT</name>
<dbReference type="GO" id="GO:0008312">
    <property type="term" value="F:7S RNA binding"/>
    <property type="evidence" value="ECO:0007669"/>
    <property type="project" value="InterPro"/>
</dbReference>
<dbReference type="InterPro" id="IPR022941">
    <property type="entry name" value="SRP54"/>
</dbReference>
<dbReference type="InterPro" id="IPR003593">
    <property type="entry name" value="AAA+_ATPase"/>
</dbReference>
<evidence type="ECO:0000256" key="5">
    <source>
        <dbReference type="ARBA" id="ARBA00023134"/>
    </source>
</evidence>
<evidence type="ECO:0000256" key="9">
    <source>
        <dbReference type="HAMAP-Rule" id="MF_00306"/>
    </source>
</evidence>
<comment type="function">
    <text evidence="9">Involved in targeting and insertion of nascent membrane proteins into the cytoplasmic membrane. Binds to the hydrophobic signal sequence of the ribosome-nascent chain (RNC) as it emerges from the ribosomes. The SRP-RNC complex is then targeted to the cytoplasmic membrane where it interacts with the SRP receptor FtsY.</text>
</comment>
<dbReference type="SMART" id="SM00962">
    <property type="entry name" value="SRP54"/>
    <property type="match status" value="1"/>
</dbReference>
<dbReference type="FunFam" id="3.40.50.300:FF:000022">
    <property type="entry name" value="Signal recognition particle 54 kDa subunit"/>
    <property type="match status" value="1"/>
</dbReference>
<dbReference type="STRING" id="1330330.IX53_04025"/>
<dbReference type="PROSITE" id="PS00300">
    <property type="entry name" value="SRP54"/>
    <property type="match status" value="1"/>
</dbReference>
<evidence type="ECO:0000256" key="1">
    <source>
        <dbReference type="ARBA" id="ARBA00005450"/>
    </source>
</evidence>
<dbReference type="PANTHER" id="PTHR11564:SF5">
    <property type="entry name" value="SIGNAL RECOGNITION PARTICLE SUBUNIT SRP54"/>
    <property type="match status" value="1"/>
</dbReference>
<dbReference type="GO" id="GO:0003924">
    <property type="term" value="F:GTPase activity"/>
    <property type="evidence" value="ECO:0007669"/>
    <property type="project" value="UniProtKB-UniRule"/>
</dbReference>
<dbReference type="SUPFAM" id="SSF52540">
    <property type="entry name" value="P-loop containing nucleoside triphosphate hydrolases"/>
    <property type="match status" value="1"/>
</dbReference>
<dbReference type="Pfam" id="PF02881">
    <property type="entry name" value="SRP54_N"/>
    <property type="match status" value="1"/>
</dbReference>
<dbReference type="GO" id="GO:0048500">
    <property type="term" value="C:signal recognition particle"/>
    <property type="evidence" value="ECO:0007669"/>
    <property type="project" value="UniProtKB-UniRule"/>
</dbReference>
<dbReference type="PANTHER" id="PTHR11564">
    <property type="entry name" value="SIGNAL RECOGNITION PARTICLE 54K PROTEIN SRP54"/>
    <property type="match status" value="1"/>
</dbReference>
<proteinExistence type="inferred from homology"/>
<dbReference type="InterPro" id="IPR004780">
    <property type="entry name" value="SRP"/>
</dbReference>
<evidence type="ECO:0000313" key="11">
    <source>
        <dbReference type="EMBL" id="AKI97121.1"/>
    </source>
</evidence>
<dbReference type="SMART" id="SM00963">
    <property type="entry name" value="SRP54_N"/>
    <property type="match status" value="1"/>
</dbReference>
<evidence type="ECO:0000256" key="6">
    <source>
        <dbReference type="ARBA" id="ARBA00023135"/>
    </source>
</evidence>
<accession>A0A0G2ZAJ9</accession>
<dbReference type="Pfam" id="PF02978">
    <property type="entry name" value="SRP_SPB"/>
    <property type="match status" value="1"/>
</dbReference>
<dbReference type="SUPFAM" id="SSF47446">
    <property type="entry name" value="Signal peptide-binding domain"/>
    <property type="match status" value="1"/>
</dbReference>
<dbReference type="Gene3D" id="3.40.50.300">
    <property type="entry name" value="P-loop containing nucleotide triphosphate hydrolases"/>
    <property type="match status" value="1"/>
</dbReference>
<feature type="binding site" evidence="9">
    <location>
        <begin position="245"/>
        <end position="248"/>
    </location>
    <ligand>
        <name>GTP</name>
        <dbReference type="ChEBI" id="CHEBI:37565"/>
    </ligand>
</feature>
<dbReference type="Proteomes" id="UP000035159">
    <property type="component" value="Chromosome"/>
</dbReference>
<comment type="subcellular location">
    <subcellularLocation>
        <location evidence="9">Cytoplasm</location>
    </subcellularLocation>
    <text evidence="9">The SRP-RNC complex is targeted to the cytoplasmic membrane.</text>
</comment>
<dbReference type="InterPro" id="IPR013822">
    <property type="entry name" value="Signal_recog_particl_SRP54_hlx"/>
</dbReference>
<reference evidence="11 12" key="1">
    <citation type="submission" date="2015-04" db="EMBL/GenBank/DDBJ databases">
        <title>Complete Genome Sequence of Kosmotoga pacifica SLHLJ1.</title>
        <authorList>
            <person name="Jiang L.J."/>
            <person name="Shao Z.Z."/>
            <person name="Jebbar M."/>
        </authorList>
    </citation>
    <scope>NUCLEOTIDE SEQUENCE [LARGE SCALE GENOMIC DNA]</scope>
    <source>
        <strain evidence="11 12">SLHLJ1</strain>
    </source>
</reference>
<keyword evidence="6 9" id="KW-0733">Signal recognition particle</keyword>
<dbReference type="Gene3D" id="1.20.120.140">
    <property type="entry name" value="Signal recognition particle SRP54, nucleotide-binding domain"/>
    <property type="match status" value="1"/>
</dbReference>
<feature type="binding site" evidence="9">
    <location>
        <begin position="187"/>
        <end position="191"/>
    </location>
    <ligand>
        <name>GTP</name>
        <dbReference type="ChEBI" id="CHEBI:37565"/>
    </ligand>
</feature>
<gene>
    <name evidence="9" type="primary">ffh</name>
    <name evidence="11" type="ORF">IX53_04025</name>
</gene>